<dbReference type="EnsemblMetazoa" id="G30532.1">
    <property type="protein sequence ID" value="G30532.1:cds"/>
    <property type="gene ID" value="G30532"/>
</dbReference>
<evidence type="ECO:0000259" key="10">
    <source>
        <dbReference type="SMART" id="SM01031"/>
    </source>
</evidence>
<keyword evidence="13" id="KW-1185">Reference proteome</keyword>
<evidence type="ECO:0000256" key="7">
    <source>
        <dbReference type="ARBA" id="ARBA00023242"/>
    </source>
</evidence>
<dbReference type="PANTHER" id="PTHR12135:SF0">
    <property type="entry name" value="DNA REPAIR PROTEIN COMPLEMENTING XP-C CELLS"/>
    <property type="match status" value="1"/>
</dbReference>
<dbReference type="GO" id="GO:0000111">
    <property type="term" value="C:nucleotide-excision repair factor 2 complex"/>
    <property type="evidence" value="ECO:0007669"/>
    <property type="project" value="TreeGrafter"/>
</dbReference>
<dbReference type="Pfam" id="PF10404">
    <property type="entry name" value="BHD_2"/>
    <property type="match status" value="1"/>
</dbReference>
<dbReference type="InterPro" id="IPR018325">
    <property type="entry name" value="Rad4/PNGase_transGLS-fold"/>
</dbReference>
<feature type="compositionally biased region" description="Basic and acidic residues" evidence="8">
    <location>
        <begin position="245"/>
        <end position="258"/>
    </location>
</feature>
<dbReference type="SMART" id="SM01030">
    <property type="entry name" value="BHD_1"/>
    <property type="match status" value="1"/>
</dbReference>
<comment type="subcellular location">
    <subcellularLocation>
        <location evidence="1">Nucleus</location>
    </subcellularLocation>
</comment>
<evidence type="ECO:0000256" key="5">
    <source>
        <dbReference type="ARBA" id="ARBA00023125"/>
    </source>
</evidence>
<evidence type="ECO:0000313" key="13">
    <source>
        <dbReference type="Proteomes" id="UP000005408"/>
    </source>
</evidence>
<sequence>MSVLLHMEGGSDMAGPSVPCSRDSGSKEGSVEDSEEDSDWEEVKDLGGSPQKSQIPKDPVEVILEAPNFLKKRKKKGFDWKAYVQRQINRFNKELTEDIHKVHLMCLLMRGRYLNQVCNNPVLRGVALSLVPSEMSKVTVRKFDVSAHTRLMNWFREAVSIDLQLAEDAQSNLVQSLMKGMETRKVANPLEYVLVYLIMIRCLGVRARLVTSLQPLPLKNTKKVENTKKINIKGNPAAIKKPIKSKSDSKAERMLDTKSKKKGTTGKKPERERKKQKASKPDSVSHASSTLKTKNKNLRKRGSKVRPDSYHDNSDVDDSDEDCEPENVSESEPEVDDSRKRKKKSLSNSVKSSQSPGRSDEDSDFMEEMVQFRSPVRKPQSGEKKNRKVLSSDSENESTASNHGCDEWVEVFIEAEKSWICIDCIRGHINRPYRIESAATQPVHYVVAYNEEGEWKDVTARYASKWMTETRKLRVDPEWWSETLGVFRCEEDSTEDEEIKANLMKRPLPTSVSDYKSHPLYALRRHLLKYEAIYPETAAPLGYIRGEPVYARECVHELHSRENWLKEGRAVRIGEEAYKMVKSRAKWNKPKVDPEALDLELFGFWQTEEYIPPPAVDGKVPRNAYGNIELFKPSMLPAGTVYLKVPGLNKVAKKLNMDCVPAMVGWDSHCGFSHPVLEGFVVCEEHKDILLAAWDEEQEIQKQKEAEKKEKRAVGNWKLLIKGLLIKERIKKRFNLMEKDEEQDTKQKPKGKIATDAEKSWPRKHQQSKKLSHSQETM</sequence>
<feature type="compositionally biased region" description="Polar residues" evidence="8">
    <location>
        <begin position="389"/>
        <end position="401"/>
    </location>
</feature>
<feature type="domain" description="Rad4 beta-hairpin" evidence="10">
    <location>
        <begin position="558"/>
        <end position="613"/>
    </location>
</feature>
<dbReference type="Proteomes" id="UP000005408">
    <property type="component" value="Unassembled WGS sequence"/>
</dbReference>
<evidence type="ECO:0000259" key="11">
    <source>
        <dbReference type="SMART" id="SM01032"/>
    </source>
</evidence>
<dbReference type="SUPFAM" id="SSF54001">
    <property type="entry name" value="Cysteine proteinases"/>
    <property type="match status" value="1"/>
</dbReference>
<feature type="compositionally biased region" description="Basic residues" evidence="8">
    <location>
        <begin position="762"/>
        <end position="772"/>
    </location>
</feature>
<evidence type="ECO:0000256" key="1">
    <source>
        <dbReference type="ARBA" id="ARBA00004123"/>
    </source>
</evidence>
<dbReference type="Pfam" id="PF03835">
    <property type="entry name" value="Rad4"/>
    <property type="match status" value="1"/>
</dbReference>
<accession>A0A8W8LZU1</accession>
<dbReference type="SMART" id="SM01031">
    <property type="entry name" value="BHD_2"/>
    <property type="match status" value="1"/>
</dbReference>
<dbReference type="InterPro" id="IPR038765">
    <property type="entry name" value="Papain-like_cys_pep_sf"/>
</dbReference>
<dbReference type="InterPro" id="IPR018327">
    <property type="entry name" value="BHD_2"/>
</dbReference>
<dbReference type="InterPro" id="IPR036985">
    <property type="entry name" value="Transglutaminase-like_sf"/>
</dbReference>
<dbReference type="InterPro" id="IPR018026">
    <property type="entry name" value="DNA_repair_Rad4-like"/>
</dbReference>
<dbReference type="InterPro" id="IPR018326">
    <property type="entry name" value="Rad4_beta-hairpin_dom1"/>
</dbReference>
<dbReference type="GO" id="GO:0003697">
    <property type="term" value="F:single-stranded DNA binding"/>
    <property type="evidence" value="ECO:0007669"/>
    <property type="project" value="TreeGrafter"/>
</dbReference>
<evidence type="ECO:0000313" key="12">
    <source>
        <dbReference type="EnsemblMetazoa" id="G30532.1:cds"/>
    </source>
</evidence>
<feature type="compositionally biased region" description="Low complexity" evidence="8">
    <location>
        <begin position="346"/>
        <end position="355"/>
    </location>
</feature>
<dbReference type="GO" id="GO:0006289">
    <property type="term" value="P:nucleotide-excision repair"/>
    <property type="evidence" value="ECO:0007669"/>
    <property type="project" value="InterPro"/>
</dbReference>
<comment type="similarity">
    <text evidence="2">Belongs to the XPC family.</text>
</comment>
<dbReference type="InterPro" id="IPR042488">
    <property type="entry name" value="Rad4_BHD3_sf"/>
</dbReference>
<dbReference type="OrthoDB" id="300780at2759"/>
<feature type="region of interest" description="Disordered" evidence="8">
    <location>
        <begin position="227"/>
        <end position="401"/>
    </location>
</feature>
<keyword evidence="3" id="KW-0597">Phosphoprotein</keyword>
<organism evidence="12 13">
    <name type="scientific">Magallana gigas</name>
    <name type="common">Pacific oyster</name>
    <name type="synonym">Crassostrea gigas</name>
    <dbReference type="NCBI Taxonomy" id="29159"/>
    <lineage>
        <taxon>Eukaryota</taxon>
        <taxon>Metazoa</taxon>
        <taxon>Spiralia</taxon>
        <taxon>Lophotrochozoa</taxon>
        <taxon>Mollusca</taxon>
        <taxon>Bivalvia</taxon>
        <taxon>Autobranchia</taxon>
        <taxon>Pteriomorphia</taxon>
        <taxon>Ostreida</taxon>
        <taxon>Ostreoidea</taxon>
        <taxon>Ostreidae</taxon>
        <taxon>Magallana</taxon>
    </lineage>
</organism>
<dbReference type="CDD" id="cd21393">
    <property type="entry name" value="sm_acid_XPC-like"/>
    <property type="match status" value="1"/>
</dbReference>
<dbReference type="GO" id="GO:0006298">
    <property type="term" value="P:mismatch repair"/>
    <property type="evidence" value="ECO:0007669"/>
    <property type="project" value="TreeGrafter"/>
</dbReference>
<dbReference type="Gene3D" id="2.20.20.110">
    <property type="entry name" value="Rad4, beta-hairpin domain BHD1"/>
    <property type="match status" value="1"/>
</dbReference>
<keyword evidence="4" id="KW-0227">DNA damage</keyword>
<dbReference type="Pfam" id="PF10403">
    <property type="entry name" value="BHD_1"/>
    <property type="match status" value="1"/>
</dbReference>
<feature type="compositionally biased region" description="Acidic residues" evidence="8">
    <location>
        <begin position="31"/>
        <end position="42"/>
    </location>
</feature>
<dbReference type="GO" id="GO:0071942">
    <property type="term" value="C:XPC complex"/>
    <property type="evidence" value="ECO:0007669"/>
    <property type="project" value="TreeGrafter"/>
</dbReference>
<evidence type="ECO:0000256" key="3">
    <source>
        <dbReference type="ARBA" id="ARBA00022553"/>
    </source>
</evidence>
<evidence type="ECO:0008006" key="14">
    <source>
        <dbReference type="Google" id="ProtNLM"/>
    </source>
</evidence>
<dbReference type="PANTHER" id="PTHR12135">
    <property type="entry name" value="DNA REPAIR PROTEIN XP-C / RAD4"/>
    <property type="match status" value="1"/>
</dbReference>
<feature type="compositionally biased region" description="Acidic residues" evidence="8">
    <location>
        <begin position="315"/>
        <end position="335"/>
    </location>
</feature>
<keyword evidence="5" id="KW-0238">DNA-binding</keyword>
<dbReference type="GO" id="GO:0003684">
    <property type="term" value="F:damaged DNA binding"/>
    <property type="evidence" value="ECO:0007669"/>
    <property type="project" value="InterPro"/>
</dbReference>
<dbReference type="Gene3D" id="3.30.70.2460">
    <property type="entry name" value="Rad4, beta-hairpin domain BHD3"/>
    <property type="match status" value="1"/>
</dbReference>
<dbReference type="InterPro" id="IPR004583">
    <property type="entry name" value="DNA_repair_Rad4"/>
</dbReference>
<dbReference type="AlphaFoldDB" id="A0A8W8LZU1"/>
<feature type="region of interest" description="Disordered" evidence="8">
    <location>
        <begin position="1"/>
        <end position="55"/>
    </location>
</feature>
<evidence type="ECO:0000256" key="8">
    <source>
        <dbReference type="SAM" id="MobiDB-lite"/>
    </source>
</evidence>
<reference evidence="12" key="1">
    <citation type="submission" date="2022-08" db="UniProtKB">
        <authorList>
            <consortium name="EnsemblMetazoa"/>
        </authorList>
    </citation>
    <scope>IDENTIFICATION</scope>
    <source>
        <strain evidence="12">05x7-T-G4-1.051#20</strain>
    </source>
</reference>
<dbReference type="InterPro" id="IPR018328">
    <property type="entry name" value="Rad4_beta-hairpin_dom3"/>
</dbReference>
<feature type="compositionally biased region" description="Basic residues" evidence="8">
    <location>
        <begin position="293"/>
        <end position="304"/>
    </location>
</feature>
<dbReference type="GO" id="GO:0005737">
    <property type="term" value="C:cytoplasm"/>
    <property type="evidence" value="ECO:0007669"/>
    <property type="project" value="TreeGrafter"/>
</dbReference>
<dbReference type="OMA" id="WVHIDAV"/>
<dbReference type="SMART" id="SM01032">
    <property type="entry name" value="BHD_3"/>
    <property type="match status" value="1"/>
</dbReference>
<feature type="domain" description="Rad4 beta-hairpin" evidence="9">
    <location>
        <begin position="504"/>
        <end position="556"/>
    </location>
</feature>
<protein>
    <recommendedName>
        <fullName evidence="14">DNA repair protein complementing XP-C cells-like protein</fullName>
    </recommendedName>
</protein>
<feature type="region of interest" description="Disordered" evidence="8">
    <location>
        <begin position="736"/>
        <end position="778"/>
    </location>
</feature>
<dbReference type="FunFam" id="2.20.20.110:FF:000001">
    <property type="entry name" value="DNA repair protein complementing XP-C cells"/>
    <property type="match status" value="1"/>
</dbReference>
<evidence type="ECO:0000256" key="6">
    <source>
        <dbReference type="ARBA" id="ARBA00023204"/>
    </source>
</evidence>
<dbReference type="NCBIfam" id="TIGR00605">
    <property type="entry name" value="rad4"/>
    <property type="match status" value="1"/>
</dbReference>
<evidence type="ECO:0000256" key="4">
    <source>
        <dbReference type="ARBA" id="ARBA00022763"/>
    </source>
</evidence>
<dbReference type="Gene3D" id="3.90.260.10">
    <property type="entry name" value="Transglutaminase-like"/>
    <property type="match status" value="1"/>
</dbReference>
<dbReference type="Pfam" id="PF10405">
    <property type="entry name" value="BHD_3"/>
    <property type="match status" value="1"/>
</dbReference>
<feature type="compositionally biased region" description="Basic and acidic residues" evidence="8">
    <location>
        <begin position="305"/>
        <end position="314"/>
    </location>
</feature>
<dbReference type="FunFam" id="3.30.70.2460:FF:000001">
    <property type="entry name" value="DNA repair protein Rad4 family"/>
    <property type="match status" value="1"/>
</dbReference>
<evidence type="ECO:0000259" key="9">
    <source>
        <dbReference type="SMART" id="SM01030"/>
    </source>
</evidence>
<keyword evidence="7" id="KW-0539">Nucleus</keyword>
<keyword evidence="6" id="KW-0234">DNA repair</keyword>
<feature type="domain" description="Rad4 beta-hairpin" evidence="11">
    <location>
        <begin position="620"/>
        <end position="694"/>
    </location>
</feature>
<name>A0A8W8LZU1_MAGGI</name>
<evidence type="ECO:0000256" key="2">
    <source>
        <dbReference type="ARBA" id="ARBA00009525"/>
    </source>
</evidence>
<proteinExistence type="inferred from homology"/>